<protein>
    <submittedName>
        <fullName evidence="6">Cell division protein SepF</fullName>
    </submittedName>
</protein>
<evidence type="ECO:0000313" key="7">
    <source>
        <dbReference type="Proteomes" id="UP001224412"/>
    </source>
</evidence>
<dbReference type="EMBL" id="JASNVH010000010">
    <property type="protein sequence ID" value="MDK4307313.1"/>
    <property type="molecule type" value="Genomic_DNA"/>
</dbReference>
<dbReference type="InterPro" id="IPR023052">
    <property type="entry name" value="Cell_div_SepF"/>
</dbReference>
<keyword evidence="2" id="KW-0717">Septation</keyword>
<dbReference type="AlphaFoldDB" id="A0AAP4BS75"/>
<keyword evidence="1 6" id="KW-0132">Cell division</keyword>
<dbReference type="PANTHER" id="PTHR35798:SF1">
    <property type="entry name" value="CELL DIVISION PROTEIN SEPF"/>
    <property type="match status" value="1"/>
</dbReference>
<dbReference type="PANTHER" id="PTHR35798">
    <property type="entry name" value="CELL DIVISION PROTEIN SEPF"/>
    <property type="match status" value="1"/>
</dbReference>
<comment type="caution">
    <text evidence="6">The sequence shown here is derived from an EMBL/GenBank/DDBJ whole genome shotgun (WGS) entry which is preliminary data.</text>
</comment>
<evidence type="ECO:0000256" key="2">
    <source>
        <dbReference type="ARBA" id="ARBA00023210"/>
    </source>
</evidence>
<gene>
    <name evidence="6" type="primary">sepF</name>
    <name evidence="6" type="ORF">QPX42_07140</name>
</gene>
<reference evidence="6" key="1">
    <citation type="submission" date="2023-05" db="EMBL/GenBank/DDBJ databases">
        <title>Metabolic capabilities are highly conserved among human nasal-associated Corynebacterium species in pangenomic analyses.</title>
        <authorList>
            <person name="Tran T.H."/>
            <person name="Roberts A.Q."/>
            <person name="Escapa I.F."/>
            <person name="Gao W."/>
            <person name="Conlan S."/>
            <person name="Kong H."/>
            <person name="Segre J.A."/>
            <person name="Kelly M.S."/>
            <person name="Lemon K.P."/>
        </authorList>
    </citation>
    <scope>NUCLEOTIDE SEQUENCE</scope>
    <source>
        <strain evidence="6">KPL2773</strain>
    </source>
</reference>
<evidence type="ECO:0000313" key="6">
    <source>
        <dbReference type="EMBL" id="MDK4307313.1"/>
    </source>
</evidence>
<accession>A0AAP4BS75</accession>
<dbReference type="RefSeq" id="WP_284586641.1">
    <property type="nucleotide sequence ID" value="NZ_CP137212.1"/>
</dbReference>
<comment type="function">
    <text evidence="4">Cell division protein that is part of the divisome complex and is recruited early to the Z-ring. Probably stimulates Z-ring formation, perhaps through the cross-linking of FtsZ protofilaments. Its function overlaps with FtsA.</text>
</comment>
<proteinExistence type="predicted"/>
<dbReference type="Pfam" id="PF04472">
    <property type="entry name" value="SepF"/>
    <property type="match status" value="1"/>
</dbReference>
<dbReference type="InterPro" id="IPR007561">
    <property type="entry name" value="Cell_div_SepF/SepF-rel"/>
</dbReference>
<sequence length="193" mass="21588">MSIMRSAREFFFGPDDEAYYEYDEASDYDRREGYREPGARDDVRDGGYRDLPPRREAVAARDYGYEREPLRETGGARGREYDGYQAAVAPQVASAPAVNPNPTVVALSLVSYDEARKMGEAFRDGDVVVFEITDAERSVAKRIIDFSAGLCFALRGQMKNVTAKIDTDRKIFAIVPEHAQVTSIDLERAAGLR</sequence>
<name>A0AAP4BS75_9CORY</name>
<evidence type="ECO:0000256" key="5">
    <source>
        <dbReference type="SAM" id="MobiDB-lite"/>
    </source>
</evidence>
<feature type="region of interest" description="Disordered" evidence="5">
    <location>
        <begin position="30"/>
        <end position="51"/>
    </location>
</feature>
<dbReference type="InterPro" id="IPR038594">
    <property type="entry name" value="SepF-like_sf"/>
</dbReference>
<evidence type="ECO:0000256" key="1">
    <source>
        <dbReference type="ARBA" id="ARBA00022618"/>
    </source>
</evidence>
<keyword evidence="3" id="KW-0131">Cell cycle</keyword>
<evidence type="ECO:0000256" key="3">
    <source>
        <dbReference type="ARBA" id="ARBA00023306"/>
    </source>
</evidence>
<dbReference type="Gene3D" id="3.30.110.150">
    <property type="entry name" value="SepF-like protein"/>
    <property type="match status" value="1"/>
</dbReference>
<dbReference type="Proteomes" id="UP001224412">
    <property type="component" value="Unassembled WGS sequence"/>
</dbReference>
<organism evidence="6 7">
    <name type="scientific">Corynebacterium pseudodiphtheriticum</name>
    <dbReference type="NCBI Taxonomy" id="37637"/>
    <lineage>
        <taxon>Bacteria</taxon>
        <taxon>Bacillati</taxon>
        <taxon>Actinomycetota</taxon>
        <taxon>Actinomycetes</taxon>
        <taxon>Mycobacteriales</taxon>
        <taxon>Corynebacteriaceae</taxon>
        <taxon>Corynebacterium</taxon>
    </lineage>
</organism>
<evidence type="ECO:0000256" key="4">
    <source>
        <dbReference type="ARBA" id="ARBA00044936"/>
    </source>
</evidence>
<dbReference type="GO" id="GO:0000917">
    <property type="term" value="P:division septum assembly"/>
    <property type="evidence" value="ECO:0007669"/>
    <property type="project" value="UniProtKB-KW"/>
</dbReference>